<dbReference type="PROSITE" id="PS51857">
    <property type="entry name" value="CSD_2"/>
    <property type="match status" value="1"/>
</dbReference>
<evidence type="ECO:0000259" key="2">
    <source>
        <dbReference type="PROSITE" id="PS51857"/>
    </source>
</evidence>
<feature type="region of interest" description="Disordered" evidence="1">
    <location>
        <begin position="328"/>
        <end position="385"/>
    </location>
</feature>
<dbReference type="SUPFAM" id="SSF50249">
    <property type="entry name" value="Nucleic acid-binding proteins"/>
    <property type="match status" value="1"/>
</dbReference>
<gene>
    <name evidence="3" type="ORF">TVY486_0807180</name>
</gene>
<sequence>MLHTSSYPYGAAPIFTVGVACQQPPTLPPQSSYPVYALHEALCPVPALLQGAVTLPKRALSAPQVYNGVSDGIISSTGTNMVRASNNTCQGNVLQPFPPPIALSQYSHNSAADPTVIANAIESVGPAIKCPAQHIVAPAPSSPALNAPSVVLMLHTSGTDGLPMRAHQHLSYTEAQRCNGTFYEVGEWYEGVVKRYNPMRGFGFLTATHHLRVTSAKKSVAAAGNGDGQCGENTSNADTSILTLPEVLSTPVKIGDVFVHQSYIQMQGFRSLEVGDRVVFRIGVFQGKNHRQAVSVQRVCSSNKEAAEVSSQKEEEAALKTMTFQKDCESSAQVQPSSLKITTTDEPPFQLKDSSHSIRSPGLSREDGNTGGSTKDTICCTTPTMDERSESGSVDLLMSSSPFSGSTVALDRCIFPNEFETAVSIGWGSMNVSDDACEYFSALGDVKPSEQIGGDI</sequence>
<dbReference type="InterPro" id="IPR012340">
    <property type="entry name" value="NA-bd_OB-fold"/>
</dbReference>
<dbReference type="Pfam" id="PF00313">
    <property type="entry name" value="CSD"/>
    <property type="match status" value="1"/>
</dbReference>
<feature type="compositionally biased region" description="Polar residues" evidence="1">
    <location>
        <begin position="330"/>
        <end position="345"/>
    </location>
</feature>
<evidence type="ECO:0000313" key="3">
    <source>
        <dbReference type="EMBL" id="CCC50111.1"/>
    </source>
</evidence>
<protein>
    <recommendedName>
        <fullName evidence="2">CSD domain-containing protein</fullName>
    </recommendedName>
</protein>
<feature type="compositionally biased region" description="Polar residues" evidence="1">
    <location>
        <begin position="372"/>
        <end position="384"/>
    </location>
</feature>
<dbReference type="VEuPathDB" id="TriTrypDB:TvY486_0807180"/>
<dbReference type="EMBL" id="HE573024">
    <property type="protein sequence ID" value="CCC50111.1"/>
    <property type="molecule type" value="Genomic_DNA"/>
</dbReference>
<organism evidence="3">
    <name type="scientific">Trypanosoma vivax (strain Y486)</name>
    <dbReference type="NCBI Taxonomy" id="1055687"/>
    <lineage>
        <taxon>Eukaryota</taxon>
        <taxon>Discoba</taxon>
        <taxon>Euglenozoa</taxon>
        <taxon>Kinetoplastea</taxon>
        <taxon>Metakinetoplastina</taxon>
        <taxon>Trypanosomatida</taxon>
        <taxon>Trypanosomatidae</taxon>
        <taxon>Trypanosoma</taxon>
        <taxon>Duttonella</taxon>
    </lineage>
</organism>
<dbReference type="AlphaFoldDB" id="G0TZT3"/>
<feature type="domain" description="CSD" evidence="2">
    <location>
        <begin position="188"/>
        <end position="298"/>
    </location>
</feature>
<proteinExistence type="predicted"/>
<evidence type="ECO:0000256" key="1">
    <source>
        <dbReference type="SAM" id="MobiDB-lite"/>
    </source>
</evidence>
<dbReference type="InterPro" id="IPR002059">
    <property type="entry name" value="CSP_DNA-bd"/>
</dbReference>
<accession>G0TZT3</accession>
<name>G0TZT3_TRYVY</name>
<dbReference type="GO" id="GO:0003676">
    <property type="term" value="F:nucleic acid binding"/>
    <property type="evidence" value="ECO:0007669"/>
    <property type="project" value="InterPro"/>
</dbReference>
<reference evidence="3" key="1">
    <citation type="journal article" date="2012" name="Proc. Natl. Acad. Sci. U.S.A.">
        <title>Antigenic diversity is generated by distinct evolutionary mechanisms in African trypanosome species.</title>
        <authorList>
            <person name="Jackson A.P."/>
            <person name="Berry A."/>
            <person name="Aslett M."/>
            <person name="Allison H.C."/>
            <person name="Burton P."/>
            <person name="Vavrova-Anderson J."/>
            <person name="Brown R."/>
            <person name="Browne H."/>
            <person name="Corton N."/>
            <person name="Hauser H."/>
            <person name="Gamble J."/>
            <person name="Gilderthorp R."/>
            <person name="Marcello L."/>
            <person name="McQuillan J."/>
            <person name="Otto T.D."/>
            <person name="Quail M.A."/>
            <person name="Sanders M.J."/>
            <person name="van Tonder A."/>
            <person name="Ginger M.L."/>
            <person name="Field M.C."/>
            <person name="Barry J.D."/>
            <person name="Hertz-Fowler C."/>
            <person name="Berriman M."/>
        </authorList>
    </citation>
    <scope>NUCLEOTIDE SEQUENCE</scope>
    <source>
        <strain evidence="3">Y486</strain>
    </source>
</reference>
<dbReference type="Gene3D" id="2.40.50.140">
    <property type="entry name" value="Nucleic acid-binding proteins"/>
    <property type="match status" value="1"/>
</dbReference>